<dbReference type="PANTHER" id="PTHR45080">
    <property type="entry name" value="CONTACTIN 5"/>
    <property type="match status" value="1"/>
</dbReference>
<dbReference type="InterPro" id="IPR013098">
    <property type="entry name" value="Ig_I-set"/>
</dbReference>
<dbReference type="PANTHER" id="PTHR45080:SF34">
    <property type="entry name" value="MYOSIN LIGHT CHAIN KINASE, SMOOTH MUSCLE-LIKE"/>
    <property type="match status" value="1"/>
</dbReference>
<keyword evidence="5" id="KW-1185">Reference proteome</keyword>
<dbReference type="Proteomes" id="UP001353858">
    <property type="component" value="Unassembled WGS sequence"/>
</dbReference>
<evidence type="ECO:0000256" key="1">
    <source>
        <dbReference type="ARBA" id="ARBA00023157"/>
    </source>
</evidence>
<dbReference type="Pfam" id="PF07679">
    <property type="entry name" value="I-set"/>
    <property type="match status" value="1"/>
</dbReference>
<protein>
    <recommendedName>
        <fullName evidence="3">Ig-like domain-containing protein</fullName>
    </recommendedName>
</protein>
<dbReference type="InterPro" id="IPR013783">
    <property type="entry name" value="Ig-like_fold"/>
</dbReference>
<dbReference type="FunFam" id="2.60.40.10:FF:000032">
    <property type="entry name" value="palladin isoform X1"/>
    <property type="match status" value="1"/>
</dbReference>
<dbReference type="InterPro" id="IPR036179">
    <property type="entry name" value="Ig-like_dom_sf"/>
</dbReference>
<dbReference type="InterPro" id="IPR050958">
    <property type="entry name" value="Cell_Adh-Cytoskel_Orgn"/>
</dbReference>
<evidence type="ECO:0000313" key="4">
    <source>
        <dbReference type="EMBL" id="KAK4872373.1"/>
    </source>
</evidence>
<dbReference type="GO" id="GO:0043025">
    <property type="term" value="C:neuronal cell body"/>
    <property type="evidence" value="ECO:0007669"/>
    <property type="project" value="TreeGrafter"/>
</dbReference>
<feature type="domain" description="Ig-like" evidence="3">
    <location>
        <begin position="167"/>
        <end position="250"/>
    </location>
</feature>
<dbReference type="CDD" id="cd00096">
    <property type="entry name" value="Ig"/>
    <property type="match status" value="1"/>
</dbReference>
<dbReference type="GO" id="GO:0007156">
    <property type="term" value="P:homophilic cell adhesion via plasma membrane adhesion molecules"/>
    <property type="evidence" value="ECO:0007669"/>
    <property type="project" value="TreeGrafter"/>
</dbReference>
<feature type="domain" description="Ig-like" evidence="3">
    <location>
        <begin position="64"/>
        <end position="144"/>
    </location>
</feature>
<dbReference type="GO" id="GO:0030424">
    <property type="term" value="C:axon"/>
    <property type="evidence" value="ECO:0007669"/>
    <property type="project" value="TreeGrafter"/>
</dbReference>
<proteinExistence type="predicted"/>
<dbReference type="GO" id="GO:0005886">
    <property type="term" value="C:plasma membrane"/>
    <property type="evidence" value="ECO:0007669"/>
    <property type="project" value="TreeGrafter"/>
</dbReference>
<accession>A0AAN7QBM4</accession>
<dbReference type="InterPro" id="IPR007110">
    <property type="entry name" value="Ig-like_dom"/>
</dbReference>
<dbReference type="InterPro" id="IPR003598">
    <property type="entry name" value="Ig_sub2"/>
</dbReference>
<dbReference type="SMART" id="SM00408">
    <property type="entry name" value="IGc2"/>
    <property type="match status" value="2"/>
</dbReference>
<reference evidence="5" key="1">
    <citation type="submission" date="2023-01" db="EMBL/GenBank/DDBJ databases">
        <title>Key to firefly adult light organ development and bioluminescence: homeobox transcription factors regulate luciferase expression and transportation to peroxisome.</title>
        <authorList>
            <person name="Fu X."/>
        </authorList>
    </citation>
    <scope>NUCLEOTIDE SEQUENCE [LARGE SCALE GENOMIC DNA]</scope>
</reference>
<dbReference type="PROSITE" id="PS50835">
    <property type="entry name" value="IG_LIKE"/>
    <property type="match status" value="2"/>
</dbReference>
<comment type="caution">
    <text evidence="4">The sequence shown here is derived from an EMBL/GenBank/DDBJ whole genome shotgun (WGS) entry which is preliminary data.</text>
</comment>
<sequence length="422" mass="48915">MNDSSYPNDTDMKLLAVVITTIWVHYTCGRRLGDDFNNDVSENRNNDWVRLSKSPSNILTRLHGSHVELECEAMGSPAPVIQWLKDSTPLIEDDSLKTNILDDSSLHGMAKTRSRLVIYSAHKIHEAVYTCIAKAGSELASAYTKLLLLVNNHVEMNYTQFFTMHTPARIVQYNTIYLDDIGNDIALSCKAVGKPTPDIIWIDPLEQVIENDGRLTISSDGQLKIRNIKWDDMGGYTCVARNSIGEDTISTFLYPMLPIEIEIRDIEQNQKKGETEYETINLRRPKIISKYGQKLEVEYKEIEIDRMVQELTTKIKKATEKKTYRRKEKEIVKKDNWWDEECKKADTKNIEKMRKRKTEKKSIQRNVKTVQGNMQKKIENKRMEEEQIKKITKESDIWKYLHKERKSGKKNVIPIKEKGKNG</sequence>
<dbReference type="SMART" id="SM00409">
    <property type="entry name" value="IG"/>
    <property type="match status" value="2"/>
</dbReference>
<organism evidence="4 5">
    <name type="scientific">Aquatica leii</name>
    <dbReference type="NCBI Taxonomy" id="1421715"/>
    <lineage>
        <taxon>Eukaryota</taxon>
        <taxon>Metazoa</taxon>
        <taxon>Ecdysozoa</taxon>
        <taxon>Arthropoda</taxon>
        <taxon>Hexapoda</taxon>
        <taxon>Insecta</taxon>
        <taxon>Pterygota</taxon>
        <taxon>Neoptera</taxon>
        <taxon>Endopterygota</taxon>
        <taxon>Coleoptera</taxon>
        <taxon>Polyphaga</taxon>
        <taxon>Elateriformia</taxon>
        <taxon>Elateroidea</taxon>
        <taxon>Lampyridae</taxon>
        <taxon>Luciolinae</taxon>
        <taxon>Aquatica</taxon>
    </lineage>
</organism>
<dbReference type="GO" id="GO:0008046">
    <property type="term" value="F:axon guidance receptor activity"/>
    <property type="evidence" value="ECO:0007669"/>
    <property type="project" value="TreeGrafter"/>
</dbReference>
<keyword evidence="2" id="KW-0393">Immunoglobulin domain</keyword>
<dbReference type="Gene3D" id="2.60.40.10">
    <property type="entry name" value="Immunoglobulins"/>
    <property type="match status" value="2"/>
</dbReference>
<dbReference type="Pfam" id="PF13927">
    <property type="entry name" value="Ig_3"/>
    <property type="match status" value="1"/>
</dbReference>
<name>A0AAN7QBM4_9COLE</name>
<evidence type="ECO:0000313" key="5">
    <source>
        <dbReference type="Proteomes" id="UP001353858"/>
    </source>
</evidence>
<keyword evidence="1" id="KW-1015">Disulfide bond</keyword>
<evidence type="ECO:0000256" key="2">
    <source>
        <dbReference type="ARBA" id="ARBA00023319"/>
    </source>
</evidence>
<dbReference type="InterPro" id="IPR003599">
    <property type="entry name" value="Ig_sub"/>
</dbReference>
<dbReference type="AlphaFoldDB" id="A0AAN7QBM4"/>
<dbReference type="SUPFAM" id="SSF48726">
    <property type="entry name" value="Immunoglobulin"/>
    <property type="match status" value="2"/>
</dbReference>
<gene>
    <name evidence="4" type="ORF">RN001_014402</name>
</gene>
<dbReference type="GO" id="GO:0050808">
    <property type="term" value="P:synapse organization"/>
    <property type="evidence" value="ECO:0007669"/>
    <property type="project" value="TreeGrafter"/>
</dbReference>
<evidence type="ECO:0000259" key="3">
    <source>
        <dbReference type="PROSITE" id="PS50835"/>
    </source>
</evidence>
<dbReference type="EMBL" id="JARPUR010000007">
    <property type="protein sequence ID" value="KAK4872373.1"/>
    <property type="molecule type" value="Genomic_DNA"/>
</dbReference>